<dbReference type="AlphaFoldDB" id="A0A067MUH6"/>
<evidence type="ECO:0000313" key="2">
    <source>
        <dbReference type="EMBL" id="KDQ19269.1"/>
    </source>
</evidence>
<dbReference type="InterPro" id="IPR044855">
    <property type="entry name" value="CoA-Trfase_III_dom3_sf"/>
</dbReference>
<dbReference type="Pfam" id="PF02515">
    <property type="entry name" value="CoA_transf_3"/>
    <property type="match status" value="1"/>
</dbReference>
<gene>
    <name evidence="2" type="ORF">BOTBODRAFT_126062</name>
</gene>
<dbReference type="OrthoDB" id="16747at2759"/>
<dbReference type="PANTHER" id="PTHR48228">
    <property type="entry name" value="SUCCINYL-COA--D-CITRAMALATE COA-TRANSFERASE"/>
    <property type="match status" value="1"/>
</dbReference>
<dbReference type="InterPro" id="IPR050509">
    <property type="entry name" value="CoA-transferase_III"/>
</dbReference>
<protein>
    <recommendedName>
        <fullName evidence="4">CoA-transferase family III</fullName>
    </recommendedName>
</protein>
<dbReference type="Gene3D" id="3.40.50.10540">
    <property type="entry name" value="Crotonobetainyl-coa:carnitine coa-transferase, domain 1"/>
    <property type="match status" value="1"/>
</dbReference>
<dbReference type="Gene3D" id="3.30.1540.10">
    <property type="entry name" value="formyl-coa transferase, domain 3"/>
    <property type="match status" value="1"/>
</dbReference>
<evidence type="ECO:0000256" key="1">
    <source>
        <dbReference type="ARBA" id="ARBA00008383"/>
    </source>
</evidence>
<dbReference type="Proteomes" id="UP000027195">
    <property type="component" value="Unassembled WGS sequence"/>
</dbReference>
<dbReference type="EMBL" id="KL198019">
    <property type="protein sequence ID" value="KDQ19269.1"/>
    <property type="molecule type" value="Genomic_DNA"/>
</dbReference>
<sequence>MAPPSQLTLPLAGLKVIEFAGLAPVPYAGMVLADYGAQVIRIDKIDGKGGVVGPDVLGRGKRSVGINPKAPGGLAALKLLINQADVLIDPFRPGVLERLGLGPDVFLGSQGSNKRLIYARIVGFDRTGKFENMAGHDLNYLAQSGILSMLPPMNSSGAPSFPLNILADMAGGGLTCAMGIFLALIERNKSGKGQVVDNDMVSGARYVSAWPLMHAAIPGNALFGRPAGQNLLDGHAPFYSIYKCKDGRWMSLACIEAKFYATFLAHFVRSLPSYFKPPKEGYVPRPENQADASAWSDMREYFEAGFLTRTRDEWADTFYGTDACAIPVLSPAEAARVAGSPHPAPHPRLSRTPGILPQGSVTTIVPCEHTEEVLREIGLSEDELTLLEEGGAIRLSKPRTGAKL</sequence>
<reference evidence="3" key="1">
    <citation type="journal article" date="2014" name="Proc. Natl. Acad. Sci. U.S.A.">
        <title>Extensive sampling of basidiomycete genomes demonstrates inadequacy of the white-rot/brown-rot paradigm for wood decay fungi.</title>
        <authorList>
            <person name="Riley R."/>
            <person name="Salamov A.A."/>
            <person name="Brown D.W."/>
            <person name="Nagy L.G."/>
            <person name="Floudas D."/>
            <person name="Held B.W."/>
            <person name="Levasseur A."/>
            <person name="Lombard V."/>
            <person name="Morin E."/>
            <person name="Otillar R."/>
            <person name="Lindquist E.A."/>
            <person name="Sun H."/>
            <person name="LaButti K.M."/>
            <person name="Schmutz J."/>
            <person name="Jabbour D."/>
            <person name="Luo H."/>
            <person name="Baker S.E."/>
            <person name="Pisabarro A.G."/>
            <person name="Walton J.D."/>
            <person name="Blanchette R.A."/>
            <person name="Henrissat B."/>
            <person name="Martin F."/>
            <person name="Cullen D."/>
            <person name="Hibbett D.S."/>
            <person name="Grigoriev I.V."/>
        </authorList>
    </citation>
    <scope>NUCLEOTIDE SEQUENCE [LARGE SCALE GENOMIC DNA]</scope>
    <source>
        <strain evidence="3">FD-172 SS1</strain>
    </source>
</reference>
<dbReference type="SUPFAM" id="SSF89796">
    <property type="entry name" value="CoA-transferase family III (CaiB/BaiF)"/>
    <property type="match status" value="1"/>
</dbReference>
<dbReference type="GO" id="GO:0003824">
    <property type="term" value="F:catalytic activity"/>
    <property type="evidence" value="ECO:0007669"/>
    <property type="project" value="InterPro"/>
</dbReference>
<proteinExistence type="inferred from homology"/>
<dbReference type="HOGENOM" id="CLU_033975_5_0_1"/>
<dbReference type="STRING" id="930990.A0A067MUH6"/>
<evidence type="ECO:0000313" key="3">
    <source>
        <dbReference type="Proteomes" id="UP000027195"/>
    </source>
</evidence>
<dbReference type="PANTHER" id="PTHR48228:SF5">
    <property type="entry name" value="ALPHA-METHYLACYL-COA RACEMASE"/>
    <property type="match status" value="1"/>
</dbReference>
<organism evidence="2 3">
    <name type="scientific">Botryobasidium botryosum (strain FD-172 SS1)</name>
    <dbReference type="NCBI Taxonomy" id="930990"/>
    <lineage>
        <taxon>Eukaryota</taxon>
        <taxon>Fungi</taxon>
        <taxon>Dikarya</taxon>
        <taxon>Basidiomycota</taxon>
        <taxon>Agaricomycotina</taxon>
        <taxon>Agaricomycetes</taxon>
        <taxon>Cantharellales</taxon>
        <taxon>Botryobasidiaceae</taxon>
        <taxon>Botryobasidium</taxon>
    </lineage>
</organism>
<evidence type="ECO:0008006" key="4">
    <source>
        <dbReference type="Google" id="ProtNLM"/>
    </source>
</evidence>
<name>A0A067MUH6_BOTB1</name>
<dbReference type="InterPro" id="IPR003673">
    <property type="entry name" value="CoA-Trfase_fam_III"/>
</dbReference>
<comment type="similarity">
    <text evidence="1">Belongs to the CoA-transferase III family.</text>
</comment>
<keyword evidence="3" id="KW-1185">Reference proteome</keyword>
<dbReference type="InParanoid" id="A0A067MUH6"/>
<accession>A0A067MUH6</accession>
<dbReference type="InterPro" id="IPR023606">
    <property type="entry name" value="CoA-Trfase_III_dom_1_sf"/>
</dbReference>